<dbReference type="AlphaFoldDB" id="A0A811SII7"/>
<evidence type="ECO:0000313" key="2">
    <source>
        <dbReference type="EMBL" id="CAD6340471.1"/>
    </source>
</evidence>
<dbReference type="Proteomes" id="UP000604825">
    <property type="component" value="Unassembled WGS sequence"/>
</dbReference>
<feature type="compositionally biased region" description="Basic and acidic residues" evidence="1">
    <location>
        <begin position="126"/>
        <end position="161"/>
    </location>
</feature>
<feature type="region of interest" description="Disordered" evidence="1">
    <location>
        <begin position="117"/>
        <end position="221"/>
    </location>
</feature>
<keyword evidence="3" id="KW-1185">Reference proteome</keyword>
<proteinExistence type="predicted"/>
<dbReference type="OrthoDB" id="689448at2759"/>
<name>A0A811SII7_9POAL</name>
<organism evidence="2 3">
    <name type="scientific">Miscanthus lutarioriparius</name>
    <dbReference type="NCBI Taxonomy" id="422564"/>
    <lineage>
        <taxon>Eukaryota</taxon>
        <taxon>Viridiplantae</taxon>
        <taxon>Streptophyta</taxon>
        <taxon>Embryophyta</taxon>
        <taxon>Tracheophyta</taxon>
        <taxon>Spermatophyta</taxon>
        <taxon>Magnoliopsida</taxon>
        <taxon>Liliopsida</taxon>
        <taxon>Poales</taxon>
        <taxon>Poaceae</taxon>
        <taxon>PACMAD clade</taxon>
        <taxon>Panicoideae</taxon>
        <taxon>Andropogonodae</taxon>
        <taxon>Andropogoneae</taxon>
        <taxon>Saccharinae</taxon>
        <taxon>Miscanthus</taxon>
    </lineage>
</organism>
<feature type="compositionally biased region" description="Basic and acidic residues" evidence="1">
    <location>
        <begin position="169"/>
        <end position="209"/>
    </location>
</feature>
<evidence type="ECO:0000313" key="3">
    <source>
        <dbReference type="Proteomes" id="UP000604825"/>
    </source>
</evidence>
<accession>A0A811SII7</accession>
<dbReference type="EMBL" id="CAJGYO010000019">
    <property type="protein sequence ID" value="CAD6340471.1"/>
    <property type="molecule type" value="Genomic_DNA"/>
</dbReference>
<reference evidence="2" key="1">
    <citation type="submission" date="2020-10" db="EMBL/GenBank/DDBJ databases">
        <authorList>
            <person name="Han B."/>
            <person name="Lu T."/>
            <person name="Zhao Q."/>
            <person name="Huang X."/>
            <person name="Zhao Y."/>
        </authorList>
    </citation>
    <scope>NUCLEOTIDE SEQUENCE</scope>
</reference>
<comment type="caution">
    <text evidence="2">The sequence shown here is derived from an EMBL/GenBank/DDBJ whole genome shotgun (WGS) entry which is preliminary data.</text>
</comment>
<protein>
    <submittedName>
        <fullName evidence="2">Uncharacterized protein</fullName>
    </submittedName>
</protein>
<gene>
    <name evidence="2" type="ORF">NCGR_LOCUS64569</name>
</gene>
<sequence length="299" mass="33235">MENGGERSAMEKLPATEWIMCSTCSGFVCRTRRTAEVVEVVKEAGKMRDLMKAVLLHGPLQEIEPAEATKEQWKTKKCPTCSGSLLEACPTSSMEEGSVFMAVLLSEGGMERKKIATEDEAMVADARSEQKLKQSREEGKRSSSGLEEKKKAKSEDKEGSGSKRKKAKRSSEMEGSGSKEAKMKGSELKEAAEIEDIIKSDGEEAKMEDSESAVGNRKTKMVTKRLDKKSIHIFKNQPPPKPLIDNSLYVNQHMIDIITAHDEVDRVFLEYLQCHSSIKGYAEVQLEVTDDEGDDHKLV</sequence>
<evidence type="ECO:0000256" key="1">
    <source>
        <dbReference type="SAM" id="MobiDB-lite"/>
    </source>
</evidence>